<protein>
    <submittedName>
        <fullName evidence="1">Bacteriophage SPP1 complete nucleotide sequence</fullName>
    </submittedName>
</protein>
<sequence>MALMSVRIDPSWRRIMSRNVRTFSGHVLTQVEQVIIKTAEKIAGLAASLAPVDEGNLKNSIQIDYKNNGLTAEITVGAEYAIYVEYGTGIYAVDGNGRKTPWTYYSPKLGRYVRTQGAPAQPFFWPAVEEGGEYFEREMRRLRG</sequence>
<keyword evidence="2" id="KW-1185">Reference proteome</keyword>
<dbReference type="Proteomes" id="UP000002559">
    <property type="component" value="Segment"/>
</dbReference>
<accession>O48447</accession>
<name>O48447_BPSPP</name>
<evidence type="ECO:0000313" key="1">
    <source>
        <dbReference type="EMBL" id="CAA66548.1"/>
    </source>
</evidence>
<dbReference type="GeneID" id="955318"/>
<dbReference type="RefSeq" id="NP_690678.1">
    <property type="nucleotide sequence ID" value="NC_004166.2"/>
</dbReference>
<dbReference type="OrthoDB" id="13137at10239"/>
<evidence type="ECO:0000313" key="2">
    <source>
        <dbReference type="Proteomes" id="UP000002559"/>
    </source>
</evidence>
<proteinExistence type="predicted"/>
<dbReference type="NCBIfam" id="TIGR01725">
    <property type="entry name" value="phge_HK97_gp10"/>
    <property type="match status" value="1"/>
</dbReference>
<organismHost>
    <name type="scientific">Bacillus subtilis</name>
    <dbReference type="NCBI Taxonomy" id="1423"/>
</organismHost>
<dbReference type="PIR" id="T42287">
    <property type="entry name" value="T42287"/>
</dbReference>
<organism evidence="1 2">
    <name type="scientific">Bacillus phage SPP1</name>
    <name type="common">Bacteriophage SPP1</name>
    <dbReference type="NCBI Taxonomy" id="10724"/>
    <lineage>
        <taxon>Viruses</taxon>
        <taxon>Duplodnaviria</taxon>
        <taxon>Heunggongvirae</taxon>
        <taxon>Uroviricota</taxon>
        <taxon>Caudoviricetes</taxon>
        <taxon>Trautnerviridae</taxon>
        <taxon>Polsinellivirinae</taxon>
        <taxon>Rivavirus</taxon>
        <taxon>Rivavirus SPP1</taxon>
    </lineage>
</organism>
<dbReference type="InterPro" id="IPR010064">
    <property type="entry name" value="HK97-gp10_tail"/>
</dbReference>
<reference evidence="2" key="1">
    <citation type="journal article" date="1997" name="Gene">
        <title>The complete nucleotide sequence and functional organization of Bacillus subtilis bacteriophage SPP1.</title>
        <authorList>
            <person name="Alonso J.C."/>
            <person name="Luder G."/>
            <person name="Stiege A.C."/>
            <person name="Chai S."/>
            <person name="Weise F."/>
            <person name="Trautner T.A."/>
        </authorList>
    </citation>
    <scope>NUCLEOTIDE SEQUENCE [LARGE SCALE GENOMIC DNA]</scope>
</reference>
<dbReference type="Pfam" id="PF04883">
    <property type="entry name" value="HK97-gp10_like"/>
    <property type="match status" value="1"/>
</dbReference>
<dbReference type="KEGG" id="vg:955318"/>
<dbReference type="EMBL" id="X97918">
    <property type="protein sequence ID" value="CAA66548.1"/>
    <property type="molecule type" value="Genomic_DNA"/>
</dbReference>